<feature type="transmembrane region" description="Helical" evidence="13">
    <location>
        <begin position="203"/>
        <end position="226"/>
    </location>
</feature>
<dbReference type="Proteomes" id="UP000515823">
    <property type="component" value="Chromosome"/>
</dbReference>
<evidence type="ECO:0000313" key="15">
    <source>
        <dbReference type="Proteomes" id="UP000515823"/>
    </source>
</evidence>
<feature type="transmembrane region" description="Helical" evidence="13">
    <location>
        <begin position="144"/>
        <end position="161"/>
    </location>
</feature>
<feature type="transmembrane region" description="Helical" evidence="13">
    <location>
        <begin position="62"/>
        <end position="82"/>
    </location>
</feature>
<keyword evidence="9 13" id="KW-1133">Transmembrane helix</keyword>
<name>A0A7G9G7M6_9FIRM</name>
<evidence type="ECO:0000256" key="1">
    <source>
        <dbReference type="ARBA" id="ARBA00003408"/>
    </source>
</evidence>
<dbReference type="Pfam" id="PF01554">
    <property type="entry name" value="MatE"/>
    <property type="match status" value="2"/>
</dbReference>
<comment type="subcellular location">
    <subcellularLocation>
        <location evidence="2">Cell membrane</location>
        <topology evidence="2">Multi-pass membrane protein</topology>
    </subcellularLocation>
</comment>
<comment type="similarity">
    <text evidence="3">Belongs to the multi antimicrobial extrusion (MATE) (TC 2.A.66.1) family.</text>
</comment>
<keyword evidence="6" id="KW-0050">Antiport</keyword>
<feature type="transmembrane region" description="Helical" evidence="13">
    <location>
        <begin position="247"/>
        <end position="269"/>
    </location>
</feature>
<keyword evidence="15" id="KW-1185">Reference proteome</keyword>
<evidence type="ECO:0000256" key="11">
    <source>
        <dbReference type="ARBA" id="ARBA00023136"/>
    </source>
</evidence>
<organism evidence="14 15">
    <name type="scientific">Qiania dongpingensis</name>
    <dbReference type="NCBI Taxonomy" id="2763669"/>
    <lineage>
        <taxon>Bacteria</taxon>
        <taxon>Bacillati</taxon>
        <taxon>Bacillota</taxon>
        <taxon>Clostridia</taxon>
        <taxon>Lachnospirales</taxon>
        <taxon>Lachnospiraceae</taxon>
        <taxon>Qiania</taxon>
    </lineage>
</organism>
<keyword evidence="10" id="KW-0406">Ion transport</keyword>
<reference evidence="14 15" key="1">
    <citation type="submission" date="2020-08" db="EMBL/GenBank/DDBJ databases">
        <authorList>
            <person name="Liu C."/>
            <person name="Sun Q."/>
        </authorList>
    </citation>
    <scope>NUCLEOTIDE SEQUENCE [LARGE SCALE GENOMIC DNA]</scope>
    <source>
        <strain evidence="14 15">NSJ-38</strain>
    </source>
</reference>
<feature type="transmembrane region" description="Helical" evidence="13">
    <location>
        <begin position="173"/>
        <end position="197"/>
    </location>
</feature>
<dbReference type="KEGG" id="qdo:H9Q78_06770"/>
<evidence type="ECO:0000256" key="13">
    <source>
        <dbReference type="SAM" id="Phobius"/>
    </source>
</evidence>
<dbReference type="PIRSF" id="PIRSF006603">
    <property type="entry name" value="DinF"/>
    <property type="match status" value="1"/>
</dbReference>
<feature type="transmembrane region" description="Helical" evidence="13">
    <location>
        <begin position="429"/>
        <end position="448"/>
    </location>
</feature>
<feature type="transmembrane region" description="Helical" evidence="13">
    <location>
        <begin position="403"/>
        <end position="423"/>
    </location>
</feature>
<dbReference type="PANTHER" id="PTHR43298">
    <property type="entry name" value="MULTIDRUG RESISTANCE PROTEIN NORM-RELATED"/>
    <property type="match status" value="1"/>
</dbReference>
<dbReference type="EMBL" id="CP060634">
    <property type="protein sequence ID" value="QNM06808.1"/>
    <property type="molecule type" value="Genomic_DNA"/>
</dbReference>
<feature type="transmembrane region" description="Helical" evidence="13">
    <location>
        <begin position="103"/>
        <end position="124"/>
    </location>
</feature>
<evidence type="ECO:0000313" key="14">
    <source>
        <dbReference type="EMBL" id="QNM06808.1"/>
    </source>
</evidence>
<feature type="transmembrane region" description="Helical" evidence="13">
    <location>
        <begin position="330"/>
        <end position="349"/>
    </location>
</feature>
<evidence type="ECO:0000256" key="5">
    <source>
        <dbReference type="ARBA" id="ARBA00022448"/>
    </source>
</evidence>
<dbReference type="GO" id="GO:0006811">
    <property type="term" value="P:monoatomic ion transport"/>
    <property type="evidence" value="ECO:0007669"/>
    <property type="project" value="UniProtKB-KW"/>
</dbReference>
<dbReference type="PANTHER" id="PTHR43298:SF2">
    <property type="entry name" value="FMN_FAD EXPORTER YEEO-RELATED"/>
    <property type="match status" value="1"/>
</dbReference>
<dbReference type="GO" id="GO:0042910">
    <property type="term" value="F:xenobiotic transmembrane transporter activity"/>
    <property type="evidence" value="ECO:0007669"/>
    <property type="project" value="InterPro"/>
</dbReference>
<accession>A0A7G9G7M6</accession>
<sequence>MKASATTGNTPSSNPLGSANMFPLLLKMAVPPMLSMLIQSLYNIVDSIFVARLSSDALSAVSIIYPIQNLSLALAVGTGVGLNSYIARNMGAGRTSAAEDAPAVGMVLTGIHYVILALLASLLIRPFVGMYTQDASIRSMCYSYGYIVMIFSFGQLFHITAEKILQSTGNMTAPLVLVGIGCIINIILDPIMIFGLLGFPALGVAGAAIATVTGQIISGAIGLLMVAKGKAGLPLRRPHRGMITRNILKQIYSVAIPSTMIMALPSVLVAGLNRILSGFSQMAVTVFGVYYKLQTFVYMPANGLVQGIRPVISFNYGAGNIKRETDAIRISLMISVAVMAAGTLLSQAIPVPILQIFNSDKSMLSMGETALRIISIGFIPSALGIITSAVFESIGKGLPSLSVTLLRQLVFVLPLAFLLSRAFGLDGVWTALPVSEALTAVYAGVLLTKELKKQREVHF</sequence>
<evidence type="ECO:0000256" key="8">
    <source>
        <dbReference type="ARBA" id="ARBA00022692"/>
    </source>
</evidence>
<evidence type="ECO:0000256" key="2">
    <source>
        <dbReference type="ARBA" id="ARBA00004651"/>
    </source>
</evidence>
<evidence type="ECO:0000256" key="9">
    <source>
        <dbReference type="ARBA" id="ARBA00022989"/>
    </source>
</evidence>
<dbReference type="GO" id="GO:0015297">
    <property type="term" value="F:antiporter activity"/>
    <property type="evidence" value="ECO:0007669"/>
    <property type="project" value="UniProtKB-KW"/>
</dbReference>
<dbReference type="InterPro" id="IPR050222">
    <property type="entry name" value="MATE_MdtK"/>
</dbReference>
<evidence type="ECO:0000256" key="12">
    <source>
        <dbReference type="ARBA" id="ARBA00031636"/>
    </source>
</evidence>
<dbReference type="NCBIfam" id="TIGR00797">
    <property type="entry name" value="matE"/>
    <property type="match status" value="1"/>
</dbReference>
<proteinExistence type="inferred from homology"/>
<dbReference type="InterPro" id="IPR002528">
    <property type="entry name" value="MATE_fam"/>
</dbReference>
<gene>
    <name evidence="14" type="ORF">H9Q78_06770</name>
</gene>
<evidence type="ECO:0000256" key="7">
    <source>
        <dbReference type="ARBA" id="ARBA00022475"/>
    </source>
</evidence>
<keyword evidence="11 13" id="KW-0472">Membrane</keyword>
<evidence type="ECO:0000256" key="3">
    <source>
        <dbReference type="ARBA" id="ARBA00010199"/>
    </source>
</evidence>
<keyword evidence="5" id="KW-0813">Transport</keyword>
<evidence type="ECO:0000256" key="10">
    <source>
        <dbReference type="ARBA" id="ARBA00023065"/>
    </source>
</evidence>
<evidence type="ECO:0000256" key="4">
    <source>
        <dbReference type="ARBA" id="ARBA00020268"/>
    </source>
</evidence>
<protein>
    <recommendedName>
        <fullName evidence="4">Probable multidrug resistance protein NorM</fullName>
    </recommendedName>
    <alternativeName>
        <fullName evidence="12">Multidrug-efflux transporter</fullName>
    </alternativeName>
</protein>
<keyword evidence="8 13" id="KW-0812">Transmembrane</keyword>
<comment type="function">
    <text evidence="1">Multidrug efflux pump.</text>
</comment>
<evidence type="ECO:0000256" key="6">
    <source>
        <dbReference type="ARBA" id="ARBA00022449"/>
    </source>
</evidence>
<dbReference type="RefSeq" id="WP_249304522.1">
    <property type="nucleotide sequence ID" value="NZ_CP060634.1"/>
</dbReference>
<dbReference type="InterPro" id="IPR048279">
    <property type="entry name" value="MdtK-like"/>
</dbReference>
<dbReference type="GO" id="GO:0005886">
    <property type="term" value="C:plasma membrane"/>
    <property type="evidence" value="ECO:0007669"/>
    <property type="project" value="UniProtKB-SubCell"/>
</dbReference>
<keyword evidence="7" id="KW-1003">Cell membrane</keyword>
<feature type="transmembrane region" description="Helical" evidence="13">
    <location>
        <begin position="21"/>
        <end position="42"/>
    </location>
</feature>
<feature type="transmembrane region" description="Helical" evidence="13">
    <location>
        <begin position="369"/>
        <end position="391"/>
    </location>
</feature>
<dbReference type="AlphaFoldDB" id="A0A7G9G7M6"/>